<dbReference type="NCBIfam" id="TIGR04183">
    <property type="entry name" value="Por_Secre_tail"/>
    <property type="match status" value="1"/>
</dbReference>
<keyword evidence="4 5" id="KW-0720">Serine protease</keyword>
<organism evidence="9 10">
    <name type="scientific">Hufsiella ginkgonis</name>
    <dbReference type="NCBI Taxonomy" id="2695274"/>
    <lineage>
        <taxon>Bacteria</taxon>
        <taxon>Pseudomonadati</taxon>
        <taxon>Bacteroidota</taxon>
        <taxon>Sphingobacteriia</taxon>
        <taxon>Sphingobacteriales</taxon>
        <taxon>Sphingobacteriaceae</taxon>
        <taxon>Hufsiella</taxon>
    </lineage>
</organism>
<dbReference type="PRINTS" id="PR00723">
    <property type="entry name" value="SUBTILISIN"/>
</dbReference>
<name>A0A7K1XUE4_9SPHI</name>
<protein>
    <submittedName>
        <fullName evidence="9">S8 family serine peptidase</fullName>
    </submittedName>
</protein>
<evidence type="ECO:0000259" key="7">
    <source>
        <dbReference type="Pfam" id="PF00082"/>
    </source>
</evidence>
<evidence type="ECO:0000256" key="6">
    <source>
        <dbReference type="SAM" id="SignalP"/>
    </source>
</evidence>
<evidence type="ECO:0000256" key="4">
    <source>
        <dbReference type="ARBA" id="ARBA00022825"/>
    </source>
</evidence>
<dbReference type="InterPro" id="IPR000209">
    <property type="entry name" value="Peptidase_S8/S53_dom"/>
</dbReference>
<dbReference type="Proteomes" id="UP000451233">
    <property type="component" value="Unassembled WGS sequence"/>
</dbReference>
<accession>A0A7K1XUE4</accession>
<dbReference type="PROSITE" id="PS51892">
    <property type="entry name" value="SUBTILASE"/>
    <property type="match status" value="1"/>
</dbReference>
<feature type="active site" description="Charge relay system" evidence="5">
    <location>
        <position position="182"/>
    </location>
</feature>
<keyword evidence="10" id="KW-1185">Reference proteome</keyword>
<dbReference type="GO" id="GO:0006508">
    <property type="term" value="P:proteolysis"/>
    <property type="evidence" value="ECO:0007669"/>
    <property type="project" value="UniProtKB-KW"/>
</dbReference>
<feature type="domain" description="Peptidase S8/S53" evidence="7">
    <location>
        <begin position="174"/>
        <end position="439"/>
    </location>
</feature>
<dbReference type="GO" id="GO:0004252">
    <property type="term" value="F:serine-type endopeptidase activity"/>
    <property type="evidence" value="ECO:0007669"/>
    <property type="project" value="UniProtKB-UniRule"/>
</dbReference>
<keyword evidence="3 5" id="KW-0378">Hydrolase</keyword>
<dbReference type="InterPro" id="IPR023828">
    <property type="entry name" value="Peptidase_S8_Ser-AS"/>
</dbReference>
<dbReference type="Gene3D" id="3.40.50.200">
    <property type="entry name" value="Peptidase S8/S53 domain"/>
    <property type="match status" value="1"/>
</dbReference>
<dbReference type="InterPro" id="IPR026444">
    <property type="entry name" value="Secre_tail"/>
</dbReference>
<evidence type="ECO:0000256" key="5">
    <source>
        <dbReference type="PROSITE-ProRule" id="PRU01240"/>
    </source>
</evidence>
<feature type="active site" description="Charge relay system" evidence="5">
    <location>
        <position position="246"/>
    </location>
</feature>
<dbReference type="PANTHER" id="PTHR43806:SF11">
    <property type="entry name" value="CEREVISIN-RELATED"/>
    <property type="match status" value="1"/>
</dbReference>
<evidence type="ECO:0000259" key="8">
    <source>
        <dbReference type="Pfam" id="PF18962"/>
    </source>
</evidence>
<dbReference type="RefSeq" id="WP_160905564.1">
    <property type="nucleotide sequence ID" value="NZ_WVHS01000001.1"/>
</dbReference>
<dbReference type="PANTHER" id="PTHR43806">
    <property type="entry name" value="PEPTIDASE S8"/>
    <property type="match status" value="1"/>
</dbReference>
<dbReference type="Pfam" id="PF18962">
    <property type="entry name" value="Por_Secre_tail"/>
    <property type="match status" value="1"/>
</dbReference>
<dbReference type="SUPFAM" id="SSF52743">
    <property type="entry name" value="Subtilisin-like"/>
    <property type="match status" value="1"/>
</dbReference>
<keyword evidence="6" id="KW-0732">Signal</keyword>
<dbReference type="PROSITE" id="PS00138">
    <property type="entry name" value="SUBTILASE_SER"/>
    <property type="match status" value="1"/>
</dbReference>
<gene>
    <name evidence="9" type="ORF">GS398_04780</name>
</gene>
<feature type="domain" description="Secretion system C-terminal sorting" evidence="8">
    <location>
        <begin position="873"/>
        <end position="948"/>
    </location>
</feature>
<evidence type="ECO:0000313" key="10">
    <source>
        <dbReference type="Proteomes" id="UP000451233"/>
    </source>
</evidence>
<evidence type="ECO:0000256" key="2">
    <source>
        <dbReference type="ARBA" id="ARBA00022670"/>
    </source>
</evidence>
<evidence type="ECO:0000313" key="9">
    <source>
        <dbReference type="EMBL" id="MXV14602.1"/>
    </source>
</evidence>
<proteinExistence type="inferred from homology"/>
<keyword evidence="2 5" id="KW-0645">Protease</keyword>
<reference evidence="9 10" key="1">
    <citation type="submission" date="2019-11" db="EMBL/GenBank/DDBJ databases">
        <title>Pedobacter sp. HMF7056 Genome sequencing and assembly.</title>
        <authorList>
            <person name="Kang H."/>
            <person name="Kim H."/>
            <person name="Joh K."/>
        </authorList>
    </citation>
    <scope>NUCLEOTIDE SEQUENCE [LARGE SCALE GENOMIC DNA]</scope>
    <source>
        <strain evidence="9 10">HMF7056</strain>
    </source>
</reference>
<dbReference type="InterPro" id="IPR050131">
    <property type="entry name" value="Peptidase_S8_subtilisin-like"/>
</dbReference>
<dbReference type="Pfam" id="PF00082">
    <property type="entry name" value="Peptidase_S8"/>
    <property type="match status" value="1"/>
</dbReference>
<evidence type="ECO:0000256" key="3">
    <source>
        <dbReference type="ARBA" id="ARBA00022801"/>
    </source>
</evidence>
<dbReference type="EMBL" id="WVHS01000001">
    <property type="protein sequence ID" value="MXV14602.1"/>
    <property type="molecule type" value="Genomic_DNA"/>
</dbReference>
<sequence length="951" mass="101636">MKKLLLLFLTLLSGGVFAQDAATQKKSGYKFTLPAGVTTRDYRPGILIVKFKPVTTSGAKVQNTPATPQIRLTGAQVVSVTRKFPAETVSGGAATISKAAADNGLDRIYEVKFTGGKIEDLVNELLLDPRIEYAEPDYVYHVNYDPSDPRFATNQAYLTVVKAPEAWNLIRSSSNIVIGIVDSGSDLTHQDLAANIYTNTADPVNGVDDDRDGYIDNFKGWDLVGNSGSNIREDNDPAVKSDSTSHGVHVSGIAGAVTDNGIGVASISFNPKLLIVKCGADNNGSSIYRGYDGIKYAADHGAKIINCSWGGPGGGSYGLDIINYALAKDCLIIAAAGNDNTTTPDYPSAYPGVFAVANTTNTDVKSGSSNYGPHVALSAPGTSIFNTYYNSTYTSLTGTSMSSPMVAAAAALLKSYVPSLTMQQVGERLRATADNIDAKNPNYAGMLGKGRLNVYRALTESPPSIRYQKITLADKSNGNIPAGDTVTLYFNLKNFLSPVTNLQVKLSSANSNVTVTGADQTVASLVTDGTANNVGPFKVYIKPTTPDNSTVIFKLQYTANGGAYTESETFTTTVNLDYLNIQVNKVWTTMTSNGRVGYSRPSATNGQGFIYNNQNLLYEASLMIGTSANKLSDNARISTNTFNDHFVKRVRATKSATTTAAFEGASEFDDSGNPSPLNIYVKHRQVAYAAVPDDKYTIVEYEIFNTTTADMSGVYAGLLTDFDIDGGSTDVTKYDANTRLAYVFKKTGSFPYAGIKLLNAAPTPLYYPMTYMLSGDPLADDNFSAAEKFTTLSSGIKASGLGESSNGYDVQFVSGYGPLKIPAKGSVKIAFAFMAGDNLADIQASAAAAQAKYISISPEEPPIANTLVLSQNFPNPVTEKTTVEFSIPEGGQVSVALYDLVGRKVKTYLNEFLAAGVHTLNISSFDLQNGIYMYKIKYRGEEKALKMMVAK</sequence>
<comment type="similarity">
    <text evidence="1 5">Belongs to the peptidase S8 family.</text>
</comment>
<evidence type="ECO:0000256" key="1">
    <source>
        <dbReference type="ARBA" id="ARBA00011073"/>
    </source>
</evidence>
<feature type="signal peptide" evidence="6">
    <location>
        <begin position="1"/>
        <end position="18"/>
    </location>
</feature>
<feature type="active site" description="Charge relay system" evidence="5">
    <location>
        <position position="400"/>
    </location>
</feature>
<dbReference type="InterPro" id="IPR036852">
    <property type="entry name" value="Peptidase_S8/S53_dom_sf"/>
</dbReference>
<dbReference type="AlphaFoldDB" id="A0A7K1XUE4"/>
<dbReference type="InterPro" id="IPR015500">
    <property type="entry name" value="Peptidase_S8_subtilisin-rel"/>
</dbReference>
<feature type="chain" id="PRO_5029889801" evidence="6">
    <location>
        <begin position="19"/>
        <end position="951"/>
    </location>
</feature>
<comment type="caution">
    <text evidence="9">The sequence shown here is derived from an EMBL/GenBank/DDBJ whole genome shotgun (WGS) entry which is preliminary data.</text>
</comment>